<evidence type="ECO:0000313" key="1">
    <source>
        <dbReference type="EMBL" id="CAG8756327.1"/>
    </source>
</evidence>
<feature type="non-terminal residue" evidence="1">
    <location>
        <position position="1"/>
    </location>
</feature>
<keyword evidence="2" id="KW-1185">Reference proteome</keyword>
<dbReference type="EMBL" id="CAJVPW010045699">
    <property type="protein sequence ID" value="CAG8756327.1"/>
    <property type="molecule type" value="Genomic_DNA"/>
</dbReference>
<protein>
    <submittedName>
        <fullName evidence="1">15234_t:CDS:1</fullName>
    </submittedName>
</protein>
<sequence>NQQRSILSESVRRKYKPLGEKTNEVIKQIADICKHKEKSNSWILWNERVHDNARTFDANTTLWKYLVTTDINKQKFMEETTIPELGVIFMMEVLV</sequence>
<name>A0ACA9QKT2_9GLOM</name>
<reference evidence="1" key="1">
    <citation type="submission" date="2021-06" db="EMBL/GenBank/DDBJ databases">
        <authorList>
            <person name="Kallberg Y."/>
            <person name="Tangrot J."/>
            <person name="Rosling A."/>
        </authorList>
    </citation>
    <scope>NUCLEOTIDE SEQUENCE</scope>
    <source>
        <strain evidence="1">28 12/20/2015</strain>
    </source>
</reference>
<organism evidence="1 2">
    <name type="scientific">Cetraspora pellucida</name>
    <dbReference type="NCBI Taxonomy" id="1433469"/>
    <lineage>
        <taxon>Eukaryota</taxon>
        <taxon>Fungi</taxon>
        <taxon>Fungi incertae sedis</taxon>
        <taxon>Mucoromycota</taxon>
        <taxon>Glomeromycotina</taxon>
        <taxon>Glomeromycetes</taxon>
        <taxon>Diversisporales</taxon>
        <taxon>Gigasporaceae</taxon>
        <taxon>Cetraspora</taxon>
    </lineage>
</organism>
<comment type="caution">
    <text evidence="1">The sequence shown here is derived from an EMBL/GenBank/DDBJ whole genome shotgun (WGS) entry which is preliminary data.</text>
</comment>
<proteinExistence type="predicted"/>
<dbReference type="Proteomes" id="UP000789366">
    <property type="component" value="Unassembled WGS sequence"/>
</dbReference>
<evidence type="ECO:0000313" key="2">
    <source>
        <dbReference type="Proteomes" id="UP000789366"/>
    </source>
</evidence>
<gene>
    <name evidence="1" type="ORF">SPELUC_LOCUS14824</name>
</gene>
<feature type="non-terminal residue" evidence="1">
    <location>
        <position position="95"/>
    </location>
</feature>
<accession>A0ACA9QKT2</accession>